<sequence>MVSRFTIQVISSTVQSAALKQMMQTAEVKGLPMKKLIFALLLIPVIVQAEAPPPPMPTNAVLTKRVVGDKYPEQVTVRRERGQTIEEYRIKGQLTMVKITPTKNSPPYYIYYTEEWSDSSVRHDLDAEKTHYWKLFTW</sequence>
<dbReference type="Pfam" id="PF11191">
    <property type="entry name" value="DUF2782"/>
    <property type="match status" value="1"/>
</dbReference>
<evidence type="ECO:0008006" key="2">
    <source>
        <dbReference type="Google" id="ProtNLM"/>
    </source>
</evidence>
<evidence type="ECO:0000313" key="1">
    <source>
        <dbReference type="EMBL" id="VAW81785.1"/>
    </source>
</evidence>
<protein>
    <recommendedName>
        <fullName evidence="2">DUF2782 domain-containing protein</fullName>
    </recommendedName>
</protein>
<dbReference type="AlphaFoldDB" id="A0A3B0YLK7"/>
<proteinExistence type="predicted"/>
<dbReference type="EMBL" id="UOFL01000226">
    <property type="protein sequence ID" value="VAW81785.1"/>
    <property type="molecule type" value="Genomic_DNA"/>
</dbReference>
<accession>A0A3B0YLK7</accession>
<gene>
    <name evidence="1" type="ORF">MNBD_GAMMA12-3186</name>
</gene>
<organism evidence="1">
    <name type="scientific">hydrothermal vent metagenome</name>
    <dbReference type="NCBI Taxonomy" id="652676"/>
    <lineage>
        <taxon>unclassified sequences</taxon>
        <taxon>metagenomes</taxon>
        <taxon>ecological metagenomes</taxon>
    </lineage>
</organism>
<reference evidence="1" key="1">
    <citation type="submission" date="2018-06" db="EMBL/GenBank/DDBJ databases">
        <authorList>
            <person name="Zhirakovskaya E."/>
        </authorList>
    </citation>
    <scope>NUCLEOTIDE SEQUENCE</scope>
</reference>
<dbReference type="InterPro" id="IPR021357">
    <property type="entry name" value="DUF2782"/>
</dbReference>
<dbReference type="Gene3D" id="2.20.130.30">
    <property type="entry name" value="Protein of unknown function DUF2782"/>
    <property type="match status" value="1"/>
</dbReference>
<name>A0A3B0YLK7_9ZZZZ</name>